<sequence>MIVPSLSYNFIRRVGGVLSRSTRLLSIYTRLIRYQSINKTQLSEEFDVSERTVKRDIREIRNYLYDSEEFLDKQDIEFDYSAQEYRIPKKTNINKKQDFETLLLLLIISKVPISSHIVKFLKSIVLEFFMQDKAYLFQLINQIKEKDYAITHSQLLELQKAINQGNSIQITTLNYDVFSVYPIKIKLQNEVL</sequence>
<organism evidence="2 3">
    <name type="scientific">Staphylococcus rostri</name>
    <dbReference type="NCBI Taxonomy" id="522262"/>
    <lineage>
        <taxon>Bacteria</taxon>
        <taxon>Bacillati</taxon>
        <taxon>Bacillota</taxon>
        <taxon>Bacilli</taxon>
        <taxon>Bacillales</taxon>
        <taxon>Staphylococcaceae</taxon>
        <taxon>Staphylococcus</taxon>
    </lineage>
</organism>
<keyword evidence="3" id="KW-1185">Reference proteome</keyword>
<accession>A0A2K3YME2</accession>
<comment type="caution">
    <text evidence="2">The sequence shown here is derived from an EMBL/GenBank/DDBJ whole genome shotgun (WGS) entry which is preliminary data.</text>
</comment>
<dbReference type="Gene3D" id="1.10.10.10">
    <property type="entry name" value="Winged helix-like DNA-binding domain superfamily/Winged helix DNA-binding domain"/>
    <property type="match status" value="1"/>
</dbReference>
<dbReference type="AlphaFoldDB" id="A0A2K3YME2"/>
<dbReference type="Pfam" id="PF08279">
    <property type="entry name" value="HTH_11"/>
    <property type="match status" value="1"/>
</dbReference>
<evidence type="ECO:0000313" key="2">
    <source>
        <dbReference type="EMBL" id="PNZ26795.1"/>
    </source>
</evidence>
<reference evidence="2 3" key="1">
    <citation type="submission" date="2017-08" db="EMBL/GenBank/DDBJ databases">
        <title>Draft genome sequences of 64 type strains of genus Staph aureus.</title>
        <authorList>
            <person name="Cole K."/>
            <person name="Golubchik T."/>
            <person name="Russell J."/>
            <person name="Foster D."/>
            <person name="Llewelyn M."/>
            <person name="Wilson D."/>
            <person name="Crook D."/>
            <person name="Paul J."/>
        </authorList>
    </citation>
    <scope>NUCLEOTIDE SEQUENCE [LARGE SCALE GENOMIC DNA]</scope>
    <source>
        <strain evidence="2 3">DSM 21968</strain>
    </source>
</reference>
<evidence type="ECO:0000313" key="3">
    <source>
        <dbReference type="Proteomes" id="UP000242752"/>
    </source>
</evidence>
<dbReference type="OrthoDB" id="86031at2"/>
<dbReference type="InterPro" id="IPR013196">
    <property type="entry name" value="HTH_11"/>
</dbReference>
<feature type="domain" description="Helix-turn-helix type 11" evidence="1">
    <location>
        <begin position="23"/>
        <end position="65"/>
    </location>
</feature>
<dbReference type="InterPro" id="IPR036388">
    <property type="entry name" value="WH-like_DNA-bd_sf"/>
</dbReference>
<dbReference type="EMBL" id="PPRF01000048">
    <property type="protein sequence ID" value="PNZ26795.1"/>
    <property type="molecule type" value="Genomic_DNA"/>
</dbReference>
<gene>
    <name evidence="2" type="ORF">CD122_07845</name>
</gene>
<dbReference type="Proteomes" id="UP000242752">
    <property type="component" value="Unassembled WGS sequence"/>
</dbReference>
<name>A0A2K3YME2_9STAP</name>
<proteinExistence type="predicted"/>
<evidence type="ECO:0000259" key="1">
    <source>
        <dbReference type="Pfam" id="PF08279"/>
    </source>
</evidence>
<protein>
    <recommendedName>
        <fullName evidence="1">Helix-turn-helix type 11 domain-containing protein</fullName>
    </recommendedName>
</protein>